<evidence type="ECO:0000313" key="3">
    <source>
        <dbReference type="EMBL" id="KAJ8492168.1"/>
    </source>
</evidence>
<dbReference type="PANTHER" id="PTHR35275">
    <property type="entry name" value="ZCF37"/>
    <property type="match status" value="1"/>
</dbReference>
<evidence type="ECO:0000256" key="1">
    <source>
        <dbReference type="SAM" id="MobiDB-lite"/>
    </source>
</evidence>
<sequence length="257" mass="28313">MFCGTVSFKNVDADPWTPPSPKAAAKKKKAGENPYSARGLDKFSTLVAELEARKERVLAKAASQGAAAMVRFTYSGPNEWIPIIVKIRDPQVEAGKPSDVEKPKAPPPPVQDISEAYPPEKDVGEGVETVAPERKPKGHFSWGVRGAKGWSGKNWRPSYHWPLVAVLMLLCLVMFGRVFAICCTTVWWYMVPIMQGESGEGVRRSIKKKTKKKDYGRRLSDKRMAGNLAPAPSFQANKVRGMQEPPSPRGHVNGKKG</sequence>
<dbReference type="EMBL" id="JAQQAF010000004">
    <property type="protein sequence ID" value="KAJ8492168.1"/>
    <property type="molecule type" value="Genomic_DNA"/>
</dbReference>
<dbReference type="PANTHER" id="PTHR35275:SF1">
    <property type="entry name" value="OS07G0585900 PROTEIN"/>
    <property type="match status" value="1"/>
</dbReference>
<feature type="region of interest" description="Disordered" evidence="1">
    <location>
        <begin position="200"/>
        <end position="257"/>
    </location>
</feature>
<feature type="compositionally biased region" description="Basic and acidic residues" evidence="1">
    <location>
        <begin position="94"/>
        <end position="104"/>
    </location>
</feature>
<protein>
    <recommendedName>
        <fullName evidence="5">ZCF37</fullName>
    </recommendedName>
</protein>
<organism evidence="3 4">
    <name type="scientific">Ensete ventricosum</name>
    <name type="common">Abyssinian banana</name>
    <name type="synonym">Musa ensete</name>
    <dbReference type="NCBI Taxonomy" id="4639"/>
    <lineage>
        <taxon>Eukaryota</taxon>
        <taxon>Viridiplantae</taxon>
        <taxon>Streptophyta</taxon>
        <taxon>Embryophyta</taxon>
        <taxon>Tracheophyta</taxon>
        <taxon>Spermatophyta</taxon>
        <taxon>Magnoliopsida</taxon>
        <taxon>Liliopsida</taxon>
        <taxon>Zingiberales</taxon>
        <taxon>Musaceae</taxon>
        <taxon>Ensete</taxon>
    </lineage>
</organism>
<keyword evidence="4" id="KW-1185">Reference proteome</keyword>
<accession>A0AAV8R209</accession>
<feature type="region of interest" description="Disordered" evidence="1">
    <location>
        <begin position="12"/>
        <end position="35"/>
    </location>
</feature>
<keyword evidence="2" id="KW-0812">Transmembrane</keyword>
<feature type="transmembrane region" description="Helical" evidence="2">
    <location>
        <begin position="163"/>
        <end position="190"/>
    </location>
</feature>
<gene>
    <name evidence="3" type="ORF">OPV22_013889</name>
</gene>
<name>A0AAV8R209_ENSVE</name>
<reference evidence="3 4" key="1">
    <citation type="submission" date="2022-12" db="EMBL/GenBank/DDBJ databases">
        <title>Chromosome-scale assembly of the Ensete ventricosum genome.</title>
        <authorList>
            <person name="Dussert Y."/>
            <person name="Stocks J."/>
            <person name="Wendawek A."/>
            <person name="Woldeyes F."/>
            <person name="Nichols R.A."/>
            <person name="Borrell J.S."/>
        </authorList>
    </citation>
    <scope>NUCLEOTIDE SEQUENCE [LARGE SCALE GENOMIC DNA]</scope>
    <source>
        <strain evidence="4">cv. Maze</strain>
        <tissue evidence="3">Seeds</tissue>
    </source>
</reference>
<keyword evidence="2" id="KW-0472">Membrane</keyword>
<proteinExistence type="predicted"/>
<dbReference type="AlphaFoldDB" id="A0AAV8R209"/>
<evidence type="ECO:0008006" key="5">
    <source>
        <dbReference type="Google" id="ProtNLM"/>
    </source>
</evidence>
<evidence type="ECO:0000313" key="4">
    <source>
        <dbReference type="Proteomes" id="UP001222027"/>
    </source>
</evidence>
<dbReference type="InterPro" id="IPR045880">
    <property type="entry name" value="ZCF37"/>
</dbReference>
<feature type="compositionally biased region" description="Basic residues" evidence="1">
    <location>
        <begin position="204"/>
        <end position="215"/>
    </location>
</feature>
<comment type="caution">
    <text evidence="3">The sequence shown here is derived from an EMBL/GenBank/DDBJ whole genome shotgun (WGS) entry which is preliminary data.</text>
</comment>
<feature type="region of interest" description="Disordered" evidence="1">
    <location>
        <begin position="94"/>
        <end position="124"/>
    </location>
</feature>
<evidence type="ECO:0000256" key="2">
    <source>
        <dbReference type="SAM" id="Phobius"/>
    </source>
</evidence>
<dbReference type="Proteomes" id="UP001222027">
    <property type="component" value="Unassembled WGS sequence"/>
</dbReference>
<keyword evidence="2" id="KW-1133">Transmembrane helix</keyword>